<protein>
    <recommendedName>
        <fullName evidence="5">UPAR/Ly6 domain-containing protein</fullName>
    </recommendedName>
</protein>
<dbReference type="SUPFAM" id="SSF57302">
    <property type="entry name" value="Snake toxin-like"/>
    <property type="match status" value="1"/>
</dbReference>
<feature type="domain" description="UPAR/Ly6" evidence="5">
    <location>
        <begin position="120"/>
        <end position="177"/>
    </location>
</feature>
<evidence type="ECO:0000313" key="7">
    <source>
        <dbReference type="Proteomes" id="UP000826234"/>
    </source>
</evidence>
<reference evidence="6 7" key="1">
    <citation type="journal article" date="2022" name="Gigascience">
        <title>A chromosome-level genome assembly and annotation of the desert horned lizard, Phrynosoma platyrhinos, provides insight into chromosomal rearrangements among reptiles.</title>
        <authorList>
            <person name="Koochekian N."/>
            <person name="Ascanio A."/>
            <person name="Farleigh K."/>
            <person name="Card D.C."/>
            <person name="Schield D.R."/>
            <person name="Castoe T.A."/>
            <person name="Jezkova T."/>
        </authorList>
    </citation>
    <scope>NUCLEOTIDE SEQUENCE [LARGE SCALE GENOMIC DNA]</scope>
    <source>
        <strain evidence="6">NK-2021</strain>
    </source>
</reference>
<dbReference type="PANTHER" id="PTHR20914">
    <property type="entry name" value="LY6/PLAUR DOMAIN-CONTAINING PROTEIN 8"/>
    <property type="match status" value="1"/>
</dbReference>
<proteinExistence type="predicted"/>
<keyword evidence="4" id="KW-0732">Signal</keyword>
<dbReference type="InterPro" id="IPR050918">
    <property type="entry name" value="CNF-like_PLA2_Inhibitor"/>
</dbReference>
<feature type="signal peptide" evidence="4">
    <location>
        <begin position="1"/>
        <end position="21"/>
    </location>
</feature>
<dbReference type="PANTHER" id="PTHR20914:SF9">
    <property type="entry name" value="COILED, ISOFORM A"/>
    <property type="match status" value="1"/>
</dbReference>
<name>A0ABQ7TNS6_PHRPL</name>
<evidence type="ECO:0000313" key="6">
    <source>
        <dbReference type="EMBL" id="KAH0631440.1"/>
    </source>
</evidence>
<comment type="caution">
    <text evidence="6">The sequence shown here is derived from an EMBL/GenBank/DDBJ whole genome shotgun (WGS) entry which is preliminary data.</text>
</comment>
<dbReference type="Pfam" id="PF00021">
    <property type="entry name" value="UPAR_LY6"/>
    <property type="match status" value="2"/>
</dbReference>
<evidence type="ECO:0000256" key="4">
    <source>
        <dbReference type="SAM" id="SignalP"/>
    </source>
</evidence>
<dbReference type="Proteomes" id="UP000826234">
    <property type="component" value="Unassembled WGS sequence"/>
</dbReference>
<keyword evidence="2" id="KW-0964">Secreted</keyword>
<dbReference type="InterPro" id="IPR045860">
    <property type="entry name" value="Snake_toxin-like_sf"/>
</dbReference>
<feature type="domain" description="UPAR/Ly6" evidence="5">
    <location>
        <begin position="22"/>
        <end position="106"/>
    </location>
</feature>
<accession>A0ABQ7TNS6</accession>
<sequence length="243" mass="25681">MAPLPLLFVAALFAVARIVEPLDCLSCANSSDTCITNKIVTCSNGQDRCINMVVQNSLTKGQELVVGSSSSCAVAAKSVSGSFMFDFGDKGSLNFTTKLCDVKECTASFSHVPLDNYLNGISCPKCYKPDATSCEDNGTVYCSGDFNKCAAINGKIIEGATNISFAAKGCARGSLSDLRNKLPITIVSDPYSYTLNGLSFREISSSVVSMGHVTLGLDSKDLVSQVALFFPCFLGIFAGKIFS</sequence>
<evidence type="ECO:0000256" key="2">
    <source>
        <dbReference type="ARBA" id="ARBA00022525"/>
    </source>
</evidence>
<dbReference type="InterPro" id="IPR016054">
    <property type="entry name" value="LY6_UPA_recep-like"/>
</dbReference>
<dbReference type="CDD" id="cd23572">
    <property type="entry name" value="TFP_LU_ECD_PINLYP_rpt2"/>
    <property type="match status" value="1"/>
</dbReference>
<keyword evidence="3" id="KW-1015">Disulfide bond</keyword>
<organism evidence="6 7">
    <name type="scientific">Phrynosoma platyrhinos</name>
    <name type="common">Desert horned lizard</name>
    <dbReference type="NCBI Taxonomy" id="52577"/>
    <lineage>
        <taxon>Eukaryota</taxon>
        <taxon>Metazoa</taxon>
        <taxon>Chordata</taxon>
        <taxon>Craniata</taxon>
        <taxon>Vertebrata</taxon>
        <taxon>Euteleostomi</taxon>
        <taxon>Lepidosauria</taxon>
        <taxon>Squamata</taxon>
        <taxon>Bifurcata</taxon>
        <taxon>Unidentata</taxon>
        <taxon>Episquamata</taxon>
        <taxon>Toxicofera</taxon>
        <taxon>Iguania</taxon>
        <taxon>Phrynosomatidae</taxon>
        <taxon>Phrynosomatinae</taxon>
        <taxon>Phrynosoma</taxon>
    </lineage>
</organism>
<evidence type="ECO:0000259" key="5">
    <source>
        <dbReference type="Pfam" id="PF00021"/>
    </source>
</evidence>
<dbReference type="EMBL" id="JAIPUX010000035">
    <property type="protein sequence ID" value="KAH0631440.1"/>
    <property type="molecule type" value="Genomic_DNA"/>
</dbReference>
<dbReference type="Gene3D" id="2.10.60.10">
    <property type="entry name" value="CD59"/>
    <property type="match status" value="2"/>
</dbReference>
<keyword evidence="7" id="KW-1185">Reference proteome</keyword>
<evidence type="ECO:0000256" key="1">
    <source>
        <dbReference type="ARBA" id="ARBA00004613"/>
    </source>
</evidence>
<evidence type="ECO:0000256" key="3">
    <source>
        <dbReference type="ARBA" id="ARBA00023157"/>
    </source>
</evidence>
<feature type="chain" id="PRO_5045751166" description="UPAR/Ly6 domain-containing protein" evidence="4">
    <location>
        <begin position="22"/>
        <end position="243"/>
    </location>
</feature>
<comment type="subcellular location">
    <subcellularLocation>
        <location evidence="1">Secreted</location>
    </subcellularLocation>
</comment>
<gene>
    <name evidence="6" type="ORF">JD844_005766</name>
</gene>